<feature type="region of interest" description="Disordered" evidence="1">
    <location>
        <begin position="143"/>
        <end position="188"/>
    </location>
</feature>
<dbReference type="EMBL" id="CAXAMM010043410">
    <property type="protein sequence ID" value="CAK9109914.1"/>
    <property type="molecule type" value="Genomic_DNA"/>
</dbReference>
<accession>A0ABP0SC44</accession>
<gene>
    <name evidence="2" type="ORF">SCF082_LOCUS51060</name>
</gene>
<name>A0ABP0SC44_9DINO</name>
<organism evidence="2 3">
    <name type="scientific">Durusdinium trenchii</name>
    <dbReference type="NCBI Taxonomy" id="1381693"/>
    <lineage>
        <taxon>Eukaryota</taxon>
        <taxon>Sar</taxon>
        <taxon>Alveolata</taxon>
        <taxon>Dinophyceae</taxon>
        <taxon>Suessiales</taxon>
        <taxon>Symbiodiniaceae</taxon>
        <taxon>Durusdinium</taxon>
    </lineage>
</organism>
<reference evidence="2 3" key="1">
    <citation type="submission" date="2024-02" db="EMBL/GenBank/DDBJ databases">
        <authorList>
            <person name="Chen Y."/>
            <person name="Shah S."/>
            <person name="Dougan E. K."/>
            <person name="Thang M."/>
            <person name="Chan C."/>
        </authorList>
    </citation>
    <scope>NUCLEOTIDE SEQUENCE [LARGE SCALE GENOMIC DNA]</scope>
</reference>
<feature type="compositionally biased region" description="Acidic residues" evidence="1">
    <location>
        <begin position="162"/>
        <end position="182"/>
    </location>
</feature>
<evidence type="ECO:0000313" key="3">
    <source>
        <dbReference type="Proteomes" id="UP001642464"/>
    </source>
</evidence>
<feature type="non-terminal residue" evidence="2">
    <location>
        <position position="188"/>
    </location>
</feature>
<dbReference type="Proteomes" id="UP001642464">
    <property type="component" value="Unassembled WGS sequence"/>
</dbReference>
<keyword evidence="3" id="KW-1185">Reference proteome</keyword>
<evidence type="ECO:0000256" key="1">
    <source>
        <dbReference type="SAM" id="MobiDB-lite"/>
    </source>
</evidence>
<sequence length="188" mass="20721">MPTPAPAPGLDLSEIPDKGDNAVPCPKAGGLRISQSAINQRMGRVFQPNKRTGNFKVSKEILTMWHQKSGKTKLQQIFQTCGYDSFIEEVEILKEEIQSNELIVEGEYLSEEAMLTVWGWSQRISSTSMRRKVTWTEDADLDGFEKPTHFAGPPKVKRGDNDDAPMGEGGDSDVDSDCGVDSDEGKKG</sequence>
<evidence type="ECO:0000313" key="2">
    <source>
        <dbReference type="EMBL" id="CAK9109914.1"/>
    </source>
</evidence>
<proteinExistence type="predicted"/>
<protein>
    <submittedName>
        <fullName evidence="2">Uncharacterized protein</fullName>
    </submittedName>
</protein>
<comment type="caution">
    <text evidence="2">The sequence shown here is derived from an EMBL/GenBank/DDBJ whole genome shotgun (WGS) entry which is preliminary data.</text>
</comment>